<proteinExistence type="predicted"/>
<dbReference type="AlphaFoldDB" id="A0A8H6AY07"/>
<gene>
    <name evidence="1" type="ORF">Bfra_011364</name>
</gene>
<dbReference type="GeneID" id="59265383"/>
<name>A0A8H6AY07_9HELO</name>
<reference evidence="1 2" key="1">
    <citation type="journal article" date="2020" name="Phytopathology">
        <title>A high-quality genome resource of Botrytis fragariae, a new and rapidly spreading fungal pathogen causing strawberry gray mold in the U.S.A.</title>
        <authorList>
            <person name="Wu Y."/>
            <person name="Saski C.A."/>
            <person name="Schnabel G."/>
            <person name="Xiao S."/>
            <person name="Hu M."/>
        </authorList>
    </citation>
    <scope>NUCLEOTIDE SEQUENCE [LARGE SCALE GENOMIC DNA]</scope>
    <source>
        <strain evidence="1 2">BVB16</strain>
    </source>
</reference>
<dbReference type="Proteomes" id="UP000531561">
    <property type="component" value="Unassembled WGS sequence"/>
</dbReference>
<sequence>MVPNTENPPGHSATVLLRRFENESQDVGAAAALDTEPSDICSIGASQDVSTCTKKCNNRTYTANNAKKVVHLEDLTAKTSFQLVDGEHPLLPCHEKL</sequence>
<comment type="caution">
    <text evidence="1">The sequence shown here is derived from an EMBL/GenBank/DDBJ whole genome shotgun (WGS) entry which is preliminary data.</text>
</comment>
<accession>A0A8H6AY07</accession>
<organism evidence="1 2">
    <name type="scientific">Botrytis fragariae</name>
    <dbReference type="NCBI Taxonomy" id="1964551"/>
    <lineage>
        <taxon>Eukaryota</taxon>
        <taxon>Fungi</taxon>
        <taxon>Dikarya</taxon>
        <taxon>Ascomycota</taxon>
        <taxon>Pezizomycotina</taxon>
        <taxon>Leotiomycetes</taxon>
        <taxon>Helotiales</taxon>
        <taxon>Sclerotiniaceae</taxon>
        <taxon>Botrytis</taxon>
    </lineage>
</organism>
<evidence type="ECO:0000313" key="1">
    <source>
        <dbReference type="EMBL" id="KAF5875602.1"/>
    </source>
</evidence>
<dbReference type="RefSeq" id="XP_037194548.1">
    <property type="nucleotide sequence ID" value="XM_037341691.1"/>
</dbReference>
<evidence type="ECO:0000313" key="2">
    <source>
        <dbReference type="Proteomes" id="UP000531561"/>
    </source>
</evidence>
<dbReference type="EMBL" id="JABFCT010000005">
    <property type="protein sequence ID" value="KAF5875602.1"/>
    <property type="molecule type" value="Genomic_DNA"/>
</dbReference>
<protein>
    <submittedName>
        <fullName evidence="1">Uncharacterized protein</fullName>
    </submittedName>
</protein>
<keyword evidence="2" id="KW-1185">Reference proteome</keyword>